<evidence type="ECO:0000313" key="2">
    <source>
        <dbReference type="EMBL" id="GAA1205302.1"/>
    </source>
</evidence>
<name>A0ABN1VCE7_9PSEU</name>
<keyword evidence="1" id="KW-0732">Signal</keyword>
<dbReference type="EMBL" id="BAAALM010000007">
    <property type="protein sequence ID" value="GAA1205302.1"/>
    <property type="molecule type" value="Genomic_DNA"/>
</dbReference>
<sequence>MRKRAATMAGITGLAWLLTAGAAGAATTDRPAAAPVQPAAKVCHLETINGDPYVYNSWGAPTTCRVSFAIGGPADHCLNAEERHLLPAVSAPQSTFALNNPVSC</sequence>
<evidence type="ECO:0000256" key="1">
    <source>
        <dbReference type="SAM" id="SignalP"/>
    </source>
</evidence>
<dbReference type="Proteomes" id="UP001500467">
    <property type="component" value="Unassembled WGS sequence"/>
</dbReference>
<gene>
    <name evidence="2" type="ORF">GCM10009675_25090</name>
</gene>
<protein>
    <recommendedName>
        <fullName evidence="4">Alpha amylase inhibitor</fullName>
    </recommendedName>
</protein>
<accession>A0ABN1VCE7</accession>
<evidence type="ECO:0008006" key="4">
    <source>
        <dbReference type="Google" id="ProtNLM"/>
    </source>
</evidence>
<reference evidence="2 3" key="1">
    <citation type="journal article" date="2019" name="Int. J. Syst. Evol. Microbiol.">
        <title>The Global Catalogue of Microorganisms (GCM) 10K type strain sequencing project: providing services to taxonomists for standard genome sequencing and annotation.</title>
        <authorList>
            <consortium name="The Broad Institute Genomics Platform"/>
            <consortium name="The Broad Institute Genome Sequencing Center for Infectious Disease"/>
            <person name="Wu L."/>
            <person name="Ma J."/>
        </authorList>
    </citation>
    <scope>NUCLEOTIDE SEQUENCE [LARGE SCALE GENOMIC DNA]</scope>
    <source>
        <strain evidence="2 3">JCM 13022</strain>
    </source>
</reference>
<evidence type="ECO:0000313" key="3">
    <source>
        <dbReference type="Proteomes" id="UP001500467"/>
    </source>
</evidence>
<dbReference type="RefSeq" id="WP_253852635.1">
    <property type="nucleotide sequence ID" value="NZ_BAAALM010000007.1"/>
</dbReference>
<feature type="chain" id="PRO_5045743481" description="Alpha amylase inhibitor" evidence="1">
    <location>
        <begin position="26"/>
        <end position="104"/>
    </location>
</feature>
<comment type="caution">
    <text evidence="2">The sequence shown here is derived from an EMBL/GenBank/DDBJ whole genome shotgun (WGS) entry which is preliminary data.</text>
</comment>
<organism evidence="2 3">
    <name type="scientific">Prauserella alba</name>
    <dbReference type="NCBI Taxonomy" id="176898"/>
    <lineage>
        <taxon>Bacteria</taxon>
        <taxon>Bacillati</taxon>
        <taxon>Actinomycetota</taxon>
        <taxon>Actinomycetes</taxon>
        <taxon>Pseudonocardiales</taxon>
        <taxon>Pseudonocardiaceae</taxon>
        <taxon>Prauserella</taxon>
    </lineage>
</organism>
<proteinExistence type="predicted"/>
<keyword evidence="3" id="KW-1185">Reference proteome</keyword>
<feature type="signal peptide" evidence="1">
    <location>
        <begin position="1"/>
        <end position="25"/>
    </location>
</feature>